<proteinExistence type="predicted"/>
<accession>A0ABC9SM90</accession>
<comment type="caution">
    <text evidence="1">The sequence shown here is derived from an EMBL/GenBank/DDBJ whole genome shotgun (WGS) entry which is preliminary data.</text>
</comment>
<organism evidence="1 2">
    <name type="scientific">Leptospira borgpetersenii str. Brem 328</name>
    <dbReference type="NCBI Taxonomy" id="1049780"/>
    <lineage>
        <taxon>Bacteria</taxon>
        <taxon>Pseudomonadati</taxon>
        <taxon>Spirochaetota</taxon>
        <taxon>Spirochaetia</taxon>
        <taxon>Leptospirales</taxon>
        <taxon>Leptospiraceae</taxon>
        <taxon>Leptospira</taxon>
    </lineage>
</organism>
<dbReference type="AlphaFoldDB" id="A0ABC9SM90"/>
<dbReference type="EMBL" id="AHMS02000008">
    <property type="protein sequence ID" value="EMN18827.1"/>
    <property type="molecule type" value="Genomic_DNA"/>
</dbReference>
<evidence type="ECO:0000313" key="2">
    <source>
        <dbReference type="Proteomes" id="UP000012166"/>
    </source>
</evidence>
<protein>
    <submittedName>
        <fullName evidence="1">Uncharacterized protein</fullName>
    </submittedName>
</protein>
<reference evidence="1 2" key="1">
    <citation type="submission" date="2013-01" db="EMBL/GenBank/DDBJ databases">
        <authorList>
            <person name="Harkins D.M."/>
            <person name="Durkin A.S."/>
            <person name="Brinkac L.M."/>
            <person name="Haft D.H."/>
            <person name="Selengut J.D."/>
            <person name="Sanka R."/>
            <person name="DePew J."/>
            <person name="Purushe J."/>
            <person name="Hartskeerl R.A."/>
            <person name="Ahmed A."/>
            <person name="van der Linden H."/>
            <person name="Goris M.G.A."/>
            <person name="Vinetz J.M."/>
            <person name="Sutton G.G."/>
            <person name="Nierman W.C."/>
            <person name="Fouts D.E."/>
        </authorList>
    </citation>
    <scope>NUCLEOTIDE SEQUENCE [LARGE SCALE GENOMIC DNA]</scope>
    <source>
        <strain evidence="1 2">Brem 328</strain>
    </source>
</reference>
<dbReference type="Proteomes" id="UP000012166">
    <property type="component" value="Unassembled WGS sequence"/>
</dbReference>
<sequence>MQRKVCKTKIPKTTPIQILKNILINKNVQYVPTRRKLIHKDHIIMCFISKFVSERKILT</sequence>
<name>A0ABC9SM90_LEPBO</name>
<evidence type="ECO:0000313" key="1">
    <source>
        <dbReference type="EMBL" id="EMN18827.1"/>
    </source>
</evidence>
<gene>
    <name evidence="1" type="ORF">LEP1GSC056_0002</name>
</gene>